<comment type="caution">
    <text evidence="1">The sequence shown here is derived from an EMBL/GenBank/DDBJ whole genome shotgun (WGS) entry which is preliminary data.</text>
</comment>
<keyword evidence="2" id="KW-1185">Reference proteome</keyword>
<dbReference type="AlphaFoldDB" id="A0A9N8ZS44"/>
<dbReference type="EMBL" id="CAJVPK010000402">
    <property type="protein sequence ID" value="CAG8505427.1"/>
    <property type="molecule type" value="Genomic_DNA"/>
</dbReference>
<evidence type="ECO:0000313" key="2">
    <source>
        <dbReference type="Proteomes" id="UP000789706"/>
    </source>
</evidence>
<evidence type="ECO:0000313" key="1">
    <source>
        <dbReference type="EMBL" id="CAG8505427.1"/>
    </source>
</evidence>
<sequence>MYLNFSNSFSDKIRAPFAPLPVNLPSHPCSHLNSTHINDLEKTKSRCLDLQEGYEKVINNCQNLNDDIKINKILQYLEDDISSLRTCLLKIDFGISIITIGADL</sequence>
<dbReference type="Proteomes" id="UP000789706">
    <property type="component" value="Unassembled WGS sequence"/>
</dbReference>
<name>A0A9N8ZS44_9GLOM</name>
<accession>A0A9N8ZS44</accession>
<organism evidence="1 2">
    <name type="scientific">Diversispora eburnea</name>
    <dbReference type="NCBI Taxonomy" id="1213867"/>
    <lineage>
        <taxon>Eukaryota</taxon>
        <taxon>Fungi</taxon>
        <taxon>Fungi incertae sedis</taxon>
        <taxon>Mucoromycota</taxon>
        <taxon>Glomeromycotina</taxon>
        <taxon>Glomeromycetes</taxon>
        <taxon>Diversisporales</taxon>
        <taxon>Diversisporaceae</taxon>
        <taxon>Diversispora</taxon>
    </lineage>
</organism>
<gene>
    <name evidence="1" type="ORF">DEBURN_LOCUS4898</name>
</gene>
<reference evidence="1" key="1">
    <citation type="submission" date="2021-06" db="EMBL/GenBank/DDBJ databases">
        <authorList>
            <person name="Kallberg Y."/>
            <person name="Tangrot J."/>
            <person name="Rosling A."/>
        </authorList>
    </citation>
    <scope>NUCLEOTIDE SEQUENCE</scope>
    <source>
        <strain evidence="1">AZ414A</strain>
    </source>
</reference>
<proteinExistence type="predicted"/>
<protein>
    <submittedName>
        <fullName evidence="1">3072_t:CDS:1</fullName>
    </submittedName>
</protein>